<gene>
    <name evidence="2" type="ORF">M441DRAFT_50817</name>
</gene>
<dbReference type="AlphaFoldDB" id="A0A2T3YW42"/>
<sequence>MALPLLAAERQASPVCVWAGPRSGATARRPGMASTGHKVKVKRSWTQPSQKPLILVGQDPIIRRCAGDSPQAAPQPRDGVSSADPDGPYMYSKLYHGDNESQLKARCSYCSYRVSFTSRTPISQQHECTCTDTSTDMVWEPAKRASQHPVCHIAGLAGVFGQKLWASYASTVALRVVPISVVLEHGNTYSQLESALRAVNLKPYANRLIPHVS</sequence>
<accession>A0A2T3YW42</accession>
<evidence type="ECO:0000313" key="2">
    <source>
        <dbReference type="EMBL" id="PTB36781.1"/>
    </source>
</evidence>
<dbReference type="OrthoDB" id="10587595at2759"/>
<evidence type="ECO:0000313" key="3">
    <source>
        <dbReference type="Proteomes" id="UP000240493"/>
    </source>
</evidence>
<organism evidence="2 3">
    <name type="scientific">Trichoderma asperellum (strain ATCC 204424 / CBS 433.97 / NBRC 101777)</name>
    <dbReference type="NCBI Taxonomy" id="1042311"/>
    <lineage>
        <taxon>Eukaryota</taxon>
        <taxon>Fungi</taxon>
        <taxon>Dikarya</taxon>
        <taxon>Ascomycota</taxon>
        <taxon>Pezizomycotina</taxon>
        <taxon>Sordariomycetes</taxon>
        <taxon>Hypocreomycetidae</taxon>
        <taxon>Hypocreales</taxon>
        <taxon>Hypocreaceae</taxon>
        <taxon>Trichoderma</taxon>
    </lineage>
</organism>
<dbReference type="EMBL" id="KZ679269">
    <property type="protein sequence ID" value="PTB36781.1"/>
    <property type="molecule type" value="Genomic_DNA"/>
</dbReference>
<keyword evidence="3" id="KW-1185">Reference proteome</keyword>
<reference evidence="2 3" key="1">
    <citation type="submission" date="2016-07" db="EMBL/GenBank/DDBJ databases">
        <title>Multiple horizontal gene transfer events from other fungi enriched the ability of initially mycotrophic Trichoderma (Ascomycota) to feed on dead plant biomass.</title>
        <authorList>
            <consortium name="DOE Joint Genome Institute"/>
            <person name="Aerts A."/>
            <person name="Atanasova L."/>
            <person name="Chenthamara K."/>
            <person name="Zhang J."/>
            <person name="Grujic M."/>
            <person name="Henrissat B."/>
            <person name="Kuo A."/>
            <person name="Salamov A."/>
            <person name="Lipzen A."/>
            <person name="Labutti K."/>
            <person name="Barry K."/>
            <person name="Miao Y."/>
            <person name="Rahimi M.J."/>
            <person name="Shen Q."/>
            <person name="Grigoriev I.V."/>
            <person name="Kubicek C.P."/>
            <person name="Druzhinina I.S."/>
        </authorList>
    </citation>
    <scope>NUCLEOTIDE SEQUENCE [LARGE SCALE GENOMIC DNA]</scope>
    <source>
        <strain evidence="2 3">CBS 433.97</strain>
    </source>
</reference>
<dbReference type="Proteomes" id="UP000240493">
    <property type="component" value="Unassembled WGS sequence"/>
</dbReference>
<name>A0A2T3YW42_TRIA4</name>
<proteinExistence type="predicted"/>
<feature type="region of interest" description="Disordered" evidence="1">
    <location>
        <begin position="20"/>
        <end position="44"/>
    </location>
</feature>
<protein>
    <submittedName>
        <fullName evidence="2">Uncharacterized protein</fullName>
    </submittedName>
</protein>
<evidence type="ECO:0000256" key="1">
    <source>
        <dbReference type="SAM" id="MobiDB-lite"/>
    </source>
</evidence>